<comment type="caution">
    <text evidence="9">The sequence shown here is derived from an EMBL/GenBank/DDBJ whole genome shotgun (WGS) entry which is preliminary data.</text>
</comment>
<evidence type="ECO:0000256" key="7">
    <source>
        <dbReference type="RuleBase" id="RU363032"/>
    </source>
</evidence>
<reference evidence="9 10" key="1">
    <citation type="submission" date="2018-08" db="EMBL/GenBank/DDBJ databases">
        <title>Genomic Encyclopedia of Type Strains, Phase IV (KMG-IV): sequencing the most valuable type-strain genomes for metagenomic binning, comparative biology and taxonomic classification.</title>
        <authorList>
            <person name="Goeker M."/>
        </authorList>
    </citation>
    <scope>NUCLEOTIDE SEQUENCE [LARGE SCALE GENOMIC DNA]</scope>
    <source>
        <strain evidence="9 10">DSM 23923</strain>
    </source>
</reference>
<feature type="transmembrane region" description="Helical" evidence="7">
    <location>
        <begin position="268"/>
        <end position="290"/>
    </location>
</feature>
<dbReference type="InterPro" id="IPR035906">
    <property type="entry name" value="MetI-like_sf"/>
</dbReference>
<dbReference type="Proteomes" id="UP000256388">
    <property type="component" value="Unassembled WGS sequence"/>
</dbReference>
<evidence type="ECO:0000313" key="10">
    <source>
        <dbReference type="Proteomes" id="UP000256388"/>
    </source>
</evidence>
<name>A0A347ZQH1_9CHLR</name>
<dbReference type="RefSeq" id="WP_116225821.1">
    <property type="nucleotide sequence ID" value="NZ_AP018437.1"/>
</dbReference>
<dbReference type="Pfam" id="PF12911">
    <property type="entry name" value="OppC_N"/>
    <property type="match status" value="1"/>
</dbReference>
<dbReference type="PANTHER" id="PTHR43386:SF1">
    <property type="entry name" value="D,D-DIPEPTIDE TRANSPORT SYSTEM PERMEASE PROTEIN DDPC-RELATED"/>
    <property type="match status" value="1"/>
</dbReference>
<evidence type="ECO:0000256" key="3">
    <source>
        <dbReference type="ARBA" id="ARBA00022475"/>
    </source>
</evidence>
<evidence type="ECO:0000256" key="6">
    <source>
        <dbReference type="ARBA" id="ARBA00023136"/>
    </source>
</evidence>
<proteinExistence type="inferred from homology"/>
<dbReference type="AlphaFoldDB" id="A0A347ZQH1"/>
<evidence type="ECO:0000256" key="2">
    <source>
        <dbReference type="ARBA" id="ARBA00022448"/>
    </source>
</evidence>
<feature type="transmembrane region" description="Helical" evidence="7">
    <location>
        <begin position="103"/>
        <end position="129"/>
    </location>
</feature>
<sequence length="305" mass="33390">MEQSLNYQPGLPEPAAAKTSGIKRYLTLLLRSRTATFGFIVIVALLLIAVFQSQFATHDPTAQSIRVRLTPPAWMEGGDPQYLLGTDQLGRDIFSRLIYGIRISLLVGVAGVAISCLIGSTLGLIAGYFGGWVDTVIMRLVDVFLAFPFLLLAITFSVTLGSSLRNIIIVLGITGWASYARLVRGQTLSIREQEYIQASFTIGSNDFHNIVRHILPNLVTPIIIYSSLEIGVYIIAEASLTFLGMGVPPSIATWGNMLATGRDYLSNAWWLATFPGIAIVITVLAFNFVGDWLRDVLDPKTTYDI</sequence>
<feature type="transmembrane region" description="Helical" evidence="7">
    <location>
        <begin position="136"/>
        <end position="158"/>
    </location>
</feature>
<keyword evidence="6 7" id="KW-0472">Membrane</keyword>
<dbReference type="Gene3D" id="1.10.3720.10">
    <property type="entry name" value="MetI-like"/>
    <property type="match status" value="1"/>
</dbReference>
<keyword evidence="4 7" id="KW-0812">Transmembrane</keyword>
<feature type="transmembrane region" description="Helical" evidence="7">
    <location>
        <begin position="34"/>
        <end position="51"/>
    </location>
</feature>
<accession>A0A347ZQH1</accession>
<dbReference type="InterPro" id="IPR025966">
    <property type="entry name" value="OppC_N"/>
</dbReference>
<gene>
    <name evidence="9" type="ORF">DFR64_2548</name>
</gene>
<organism evidence="9 10">
    <name type="scientific">Pelolinea submarina</name>
    <dbReference type="NCBI Taxonomy" id="913107"/>
    <lineage>
        <taxon>Bacteria</taxon>
        <taxon>Bacillati</taxon>
        <taxon>Chloroflexota</taxon>
        <taxon>Anaerolineae</taxon>
        <taxon>Anaerolineales</taxon>
        <taxon>Anaerolineaceae</taxon>
        <taxon>Pelolinea</taxon>
    </lineage>
</organism>
<dbReference type="InterPro" id="IPR050366">
    <property type="entry name" value="BP-dependent_transpt_permease"/>
</dbReference>
<evidence type="ECO:0000259" key="8">
    <source>
        <dbReference type="PROSITE" id="PS50928"/>
    </source>
</evidence>
<dbReference type="PROSITE" id="PS50928">
    <property type="entry name" value="ABC_TM1"/>
    <property type="match status" value="1"/>
</dbReference>
<comment type="subcellular location">
    <subcellularLocation>
        <location evidence="1 7">Cell membrane</location>
        <topology evidence="1 7">Multi-pass membrane protein</topology>
    </subcellularLocation>
</comment>
<dbReference type="EMBL" id="QUMS01000004">
    <property type="protein sequence ID" value="REG06118.1"/>
    <property type="molecule type" value="Genomic_DNA"/>
</dbReference>
<keyword evidence="10" id="KW-1185">Reference proteome</keyword>
<keyword evidence="5 7" id="KW-1133">Transmembrane helix</keyword>
<evidence type="ECO:0000313" key="9">
    <source>
        <dbReference type="EMBL" id="REG06118.1"/>
    </source>
</evidence>
<dbReference type="CDD" id="cd06261">
    <property type="entry name" value="TM_PBP2"/>
    <property type="match status" value="1"/>
</dbReference>
<dbReference type="Pfam" id="PF00528">
    <property type="entry name" value="BPD_transp_1"/>
    <property type="match status" value="1"/>
</dbReference>
<evidence type="ECO:0000256" key="4">
    <source>
        <dbReference type="ARBA" id="ARBA00022692"/>
    </source>
</evidence>
<dbReference type="OrthoDB" id="9776213at2"/>
<keyword evidence="3" id="KW-1003">Cell membrane</keyword>
<feature type="domain" description="ABC transmembrane type-1" evidence="8">
    <location>
        <begin position="101"/>
        <end position="290"/>
    </location>
</feature>
<dbReference type="SUPFAM" id="SSF161098">
    <property type="entry name" value="MetI-like"/>
    <property type="match status" value="1"/>
</dbReference>
<protein>
    <submittedName>
        <fullName evidence="9">Peptide/nickel transport system permease protein</fullName>
    </submittedName>
</protein>
<feature type="transmembrane region" description="Helical" evidence="7">
    <location>
        <begin position="222"/>
        <end position="248"/>
    </location>
</feature>
<comment type="similarity">
    <text evidence="7">Belongs to the binding-protein-dependent transport system permease family.</text>
</comment>
<dbReference type="GO" id="GO:0005886">
    <property type="term" value="C:plasma membrane"/>
    <property type="evidence" value="ECO:0007669"/>
    <property type="project" value="UniProtKB-SubCell"/>
</dbReference>
<dbReference type="GO" id="GO:0055085">
    <property type="term" value="P:transmembrane transport"/>
    <property type="evidence" value="ECO:0007669"/>
    <property type="project" value="InterPro"/>
</dbReference>
<keyword evidence="2 7" id="KW-0813">Transport</keyword>
<dbReference type="PANTHER" id="PTHR43386">
    <property type="entry name" value="OLIGOPEPTIDE TRANSPORT SYSTEM PERMEASE PROTEIN APPC"/>
    <property type="match status" value="1"/>
</dbReference>
<dbReference type="InterPro" id="IPR000515">
    <property type="entry name" value="MetI-like"/>
</dbReference>
<evidence type="ECO:0000256" key="1">
    <source>
        <dbReference type="ARBA" id="ARBA00004651"/>
    </source>
</evidence>
<evidence type="ECO:0000256" key="5">
    <source>
        <dbReference type="ARBA" id="ARBA00022989"/>
    </source>
</evidence>